<evidence type="ECO:0000313" key="4">
    <source>
        <dbReference type="Proteomes" id="UP000231279"/>
    </source>
</evidence>
<evidence type="ECO:0000256" key="2">
    <source>
        <dbReference type="SAM" id="Phobius"/>
    </source>
</evidence>
<reference evidence="4" key="1">
    <citation type="journal article" date="2018" name="Gigascience">
        <title>Genome assembly of the Pink Ipe (Handroanthus impetiginosus, Bignoniaceae), a highly valued, ecologically keystone Neotropical timber forest tree.</title>
        <authorList>
            <person name="Silva-Junior O.B."/>
            <person name="Grattapaglia D."/>
            <person name="Novaes E."/>
            <person name="Collevatti R.G."/>
        </authorList>
    </citation>
    <scope>NUCLEOTIDE SEQUENCE [LARGE SCALE GENOMIC DNA]</scope>
    <source>
        <strain evidence="4">cv. UFG-1</strain>
    </source>
</reference>
<dbReference type="EMBL" id="NKXS01002072">
    <property type="protein sequence ID" value="PIN15428.1"/>
    <property type="molecule type" value="Genomic_DNA"/>
</dbReference>
<gene>
    <name evidence="3" type="ORF">CDL12_11940</name>
</gene>
<name>A0A2G9HD50_9LAMI</name>
<dbReference type="Proteomes" id="UP000231279">
    <property type="component" value="Unassembled WGS sequence"/>
</dbReference>
<keyword evidence="2" id="KW-0472">Membrane</keyword>
<accession>A0A2G9HD50</accession>
<feature type="transmembrane region" description="Helical" evidence="2">
    <location>
        <begin position="51"/>
        <end position="71"/>
    </location>
</feature>
<sequence length="78" mass="8449">MRCSTTLSTSGGFTYGENLNDTPHSSPSLVELSPSLAELFRISSSVNNTHALGIFLFSLKTCLFILSFSSLRPNFVST</sequence>
<keyword evidence="4" id="KW-1185">Reference proteome</keyword>
<proteinExistence type="predicted"/>
<organism evidence="3 4">
    <name type="scientific">Handroanthus impetiginosus</name>
    <dbReference type="NCBI Taxonomy" id="429701"/>
    <lineage>
        <taxon>Eukaryota</taxon>
        <taxon>Viridiplantae</taxon>
        <taxon>Streptophyta</taxon>
        <taxon>Embryophyta</taxon>
        <taxon>Tracheophyta</taxon>
        <taxon>Spermatophyta</taxon>
        <taxon>Magnoliopsida</taxon>
        <taxon>eudicotyledons</taxon>
        <taxon>Gunneridae</taxon>
        <taxon>Pentapetalae</taxon>
        <taxon>asterids</taxon>
        <taxon>lamiids</taxon>
        <taxon>Lamiales</taxon>
        <taxon>Bignoniaceae</taxon>
        <taxon>Crescentiina</taxon>
        <taxon>Tabebuia alliance</taxon>
        <taxon>Handroanthus</taxon>
    </lineage>
</organism>
<keyword evidence="2" id="KW-0812">Transmembrane</keyword>
<evidence type="ECO:0000256" key="1">
    <source>
        <dbReference type="SAM" id="MobiDB-lite"/>
    </source>
</evidence>
<protein>
    <submittedName>
        <fullName evidence="3">Uncharacterized protein</fullName>
    </submittedName>
</protein>
<comment type="caution">
    <text evidence="3">The sequence shown here is derived from an EMBL/GenBank/DDBJ whole genome shotgun (WGS) entry which is preliminary data.</text>
</comment>
<dbReference type="OrthoDB" id="1806309at2759"/>
<evidence type="ECO:0000313" key="3">
    <source>
        <dbReference type="EMBL" id="PIN15428.1"/>
    </source>
</evidence>
<dbReference type="AlphaFoldDB" id="A0A2G9HD50"/>
<keyword evidence="2" id="KW-1133">Transmembrane helix</keyword>
<feature type="region of interest" description="Disordered" evidence="1">
    <location>
        <begin position="1"/>
        <end position="24"/>
    </location>
</feature>